<dbReference type="AlphaFoldDB" id="A0A7T5RK65"/>
<name>A0A7T5RK65_9BACT</name>
<comment type="similarity">
    <text evidence="1">Belongs to the bacterial solute-binding protein 1 family.</text>
</comment>
<evidence type="ECO:0000313" key="5">
    <source>
        <dbReference type="Proteomes" id="UP000595618"/>
    </source>
</evidence>
<evidence type="ECO:0000313" key="4">
    <source>
        <dbReference type="EMBL" id="QQG45613.1"/>
    </source>
</evidence>
<dbReference type="InterPro" id="IPR006059">
    <property type="entry name" value="SBP"/>
</dbReference>
<dbReference type="Gene3D" id="3.40.190.10">
    <property type="entry name" value="Periplasmic binding protein-like II"/>
    <property type="match status" value="1"/>
</dbReference>
<keyword evidence="2" id="KW-0813">Transport</keyword>
<evidence type="ECO:0000256" key="3">
    <source>
        <dbReference type="ARBA" id="ARBA00022729"/>
    </source>
</evidence>
<evidence type="ECO:0000256" key="2">
    <source>
        <dbReference type="ARBA" id="ARBA00022448"/>
    </source>
</evidence>
<accession>A0A7T5RK65</accession>
<sequence length="425" mass="47195">MARPLNTVLVVAGLVAVILILALAGILPGRKTAKPQPATLEFWGLKDDDLLWRPILEKFRKEKPHLTVNYRRFDEISYEENLINKMAEGRGPDIFFLKNSWVEKHRDKILPLPQEVLKFTVKDFQKTFVDVASQDLTTSDNQILGLPLFVDTLALFYNKDVFNAGGVAETPKTWGELEAVAKNLTKKTAAGDITKSGVALGGSSNIEHALEILSAFVLQGGDKIINRANMALELGAPSREALDFYTSFANAKNPNFSWTLRQPKSLDAFSQELTAMALGFADDLPRVKAKNPHLNFGVSFLPQRADAKTFVTYGSYFFPTVSRLSNNPLPAWEFILFAASADSSEIYTKNSGKPPARRDLLAKNAAALELDIFYRQALTAKSWPITDEKITRRLFEDTIESVVTGGNTTDTALNRLREKLSLSLP</sequence>
<protein>
    <submittedName>
        <fullName evidence="4">Extracellular solute-binding protein</fullName>
    </submittedName>
</protein>
<dbReference type="SUPFAM" id="SSF53850">
    <property type="entry name" value="Periplasmic binding protein-like II"/>
    <property type="match status" value="1"/>
</dbReference>
<dbReference type="Pfam" id="PF01547">
    <property type="entry name" value="SBP_bac_1"/>
    <property type="match status" value="1"/>
</dbReference>
<keyword evidence="3" id="KW-0732">Signal</keyword>
<proteinExistence type="inferred from homology"/>
<organism evidence="4 5">
    <name type="scientific">Candidatus Sungiibacteriota bacterium</name>
    <dbReference type="NCBI Taxonomy" id="2750080"/>
    <lineage>
        <taxon>Bacteria</taxon>
        <taxon>Candidatus Sungiibacteriota</taxon>
    </lineage>
</organism>
<reference evidence="4 5" key="1">
    <citation type="submission" date="2020-07" db="EMBL/GenBank/DDBJ databases">
        <title>Huge and variable diversity of episymbiotic CPR bacteria and DPANN archaea in groundwater ecosystems.</title>
        <authorList>
            <person name="He C.Y."/>
            <person name="Keren R."/>
            <person name="Whittaker M."/>
            <person name="Farag I.F."/>
            <person name="Doudna J."/>
            <person name="Cate J.H.D."/>
            <person name="Banfield J.F."/>
        </authorList>
    </citation>
    <scope>NUCLEOTIDE SEQUENCE [LARGE SCALE GENOMIC DNA]</scope>
    <source>
        <strain evidence="4">NC_groundwater_541_Ag_S-0.1um_46_50</strain>
    </source>
</reference>
<dbReference type="Proteomes" id="UP000595618">
    <property type="component" value="Chromosome"/>
</dbReference>
<gene>
    <name evidence="4" type="ORF">HYW89_01680</name>
</gene>
<dbReference type="PANTHER" id="PTHR43649">
    <property type="entry name" value="ARABINOSE-BINDING PROTEIN-RELATED"/>
    <property type="match status" value="1"/>
</dbReference>
<dbReference type="EMBL" id="CP066690">
    <property type="protein sequence ID" value="QQG45613.1"/>
    <property type="molecule type" value="Genomic_DNA"/>
</dbReference>
<dbReference type="PANTHER" id="PTHR43649:SF34">
    <property type="entry name" value="ABC TRANSPORTER PERIPLASMIC-BINDING PROTEIN YCJN-RELATED"/>
    <property type="match status" value="1"/>
</dbReference>
<dbReference type="InterPro" id="IPR050490">
    <property type="entry name" value="Bact_solute-bd_prot1"/>
</dbReference>
<evidence type="ECO:0000256" key="1">
    <source>
        <dbReference type="ARBA" id="ARBA00008520"/>
    </source>
</evidence>